<dbReference type="NCBIfam" id="TIGR01726">
    <property type="entry name" value="HEQRo_perm_3TM"/>
    <property type="match status" value="1"/>
</dbReference>
<evidence type="ECO:0000256" key="4">
    <source>
        <dbReference type="ARBA" id="ARBA00022475"/>
    </source>
</evidence>
<evidence type="ECO:0000256" key="1">
    <source>
        <dbReference type="ARBA" id="ARBA00004651"/>
    </source>
</evidence>
<evidence type="ECO:0000259" key="11">
    <source>
        <dbReference type="PROSITE" id="PS50928"/>
    </source>
</evidence>
<dbReference type="Pfam" id="PF00528">
    <property type="entry name" value="BPD_transp_1"/>
    <property type="match status" value="1"/>
</dbReference>
<evidence type="ECO:0000313" key="13">
    <source>
        <dbReference type="Proteomes" id="UP000325516"/>
    </source>
</evidence>
<evidence type="ECO:0000256" key="5">
    <source>
        <dbReference type="ARBA" id="ARBA00022692"/>
    </source>
</evidence>
<gene>
    <name evidence="12" type="ORF">F6J85_13555</name>
</gene>
<feature type="transmembrane region" description="Helical" evidence="9">
    <location>
        <begin position="58"/>
        <end position="89"/>
    </location>
</feature>
<dbReference type="SUPFAM" id="SSF161098">
    <property type="entry name" value="MetI-like"/>
    <property type="match status" value="1"/>
</dbReference>
<evidence type="ECO:0000256" key="7">
    <source>
        <dbReference type="ARBA" id="ARBA00022989"/>
    </source>
</evidence>
<protein>
    <submittedName>
        <fullName evidence="12">Amino acid ABC transporter permease</fullName>
    </submittedName>
</protein>
<feature type="transmembrane region" description="Helical" evidence="9">
    <location>
        <begin position="230"/>
        <end position="254"/>
    </location>
</feature>
<evidence type="ECO:0000256" key="9">
    <source>
        <dbReference type="RuleBase" id="RU363032"/>
    </source>
</evidence>
<evidence type="ECO:0000256" key="2">
    <source>
        <dbReference type="ARBA" id="ARBA00009306"/>
    </source>
</evidence>
<comment type="similarity">
    <text evidence="2 9">Belongs to the binding-protein-dependent transport system permease family.</text>
</comment>
<dbReference type="Gene3D" id="1.10.3720.10">
    <property type="entry name" value="MetI-like"/>
    <property type="match status" value="1"/>
</dbReference>
<feature type="transmembrane region" description="Helical" evidence="9">
    <location>
        <begin position="101"/>
        <end position="122"/>
    </location>
</feature>
<dbReference type="GO" id="GO:0015184">
    <property type="term" value="F:L-cystine transmembrane transporter activity"/>
    <property type="evidence" value="ECO:0007669"/>
    <property type="project" value="TreeGrafter"/>
</dbReference>
<reference evidence="13" key="1">
    <citation type="submission" date="2019-09" db="EMBL/GenBank/DDBJ databases">
        <title>Mumia zhuanghuii sp. nov. isolated from the intestinal contents of plateau pika (Ochotona curzoniae) in the Qinghai-Tibet plateau of China.</title>
        <authorList>
            <person name="Tian Z."/>
        </authorList>
    </citation>
    <scope>NUCLEOTIDE SEQUENCE [LARGE SCALE GENOMIC DNA]</scope>
    <source>
        <strain evidence="13">L-031</strain>
    </source>
</reference>
<name>A0A5J6L699_9MICO</name>
<dbReference type="PANTHER" id="PTHR30614:SF0">
    <property type="entry name" value="L-CYSTINE TRANSPORT SYSTEM PERMEASE PROTEIN TCYL"/>
    <property type="match status" value="1"/>
</dbReference>
<dbReference type="FunFam" id="1.10.3720.10:FF:000009">
    <property type="entry name" value="Amino acid ABC transporter permease"/>
    <property type="match status" value="1"/>
</dbReference>
<keyword evidence="5 9" id="KW-0812">Transmembrane</keyword>
<feature type="compositionally biased region" description="Low complexity" evidence="10">
    <location>
        <begin position="1"/>
        <end position="10"/>
    </location>
</feature>
<dbReference type="InterPro" id="IPR043429">
    <property type="entry name" value="ArtM/GltK/GlnP/TcyL/YhdX-like"/>
</dbReference>
<dbReference type="Proteomes" id="UP000325516">
    <property type="component" value="Chromosome"/>
</dbReference>
<evidence type="ECO:0000256" key="6">
    <source>
        <dbReference type="ARBA" id="ARBA00022970"/>
    </source>
</evidence>
<dbReference type="AlphaFoldDB" id="A0A5J6L699"/>
<keyword evidence="4" id="KW-1003">Cell membrane</keyword>
<organism evidence="12 13">
    <name type="scientific">Microbacterium lushaniae</name>
    <dbReference type="NCBI Taxonomy" id="2614639"/>
    <lineage>
        <taxon>Bacteria</taxon>
        <taxon>Bacillati</taxon>
        <taxon>Actinomycetota</taxon>
        <taxon>Actinomycetes</taxon>
        <taxon>Micrococcales</taxon>
        <taxon>Microbacteriaceae</taxon>
        <taxon>Microbacterium</taxon>
    </lineage>
</organism>
<feature type="domain" description="ABC transmembrane type-1" evidence="11">
    <location>
        <begin position="63"/>
        <end position="251"/>
    </location>
</feature>
<dbReference type="InterPro" id="IPR000515">
    <property type="entry name" value="MetI-like"/>
</dbReference>
<evidence type="ECO:0000256" key="8">
    <source>
        <dbReference type="ARBA" id="ARBA00023136"/>
    </source>
</evidence>
<comment type="subcellular location">
    <subcellularLocation>
        <location evidence="1 9">Cell membrane</location>
        <topology evidence="1 9">Multi-pass membrane protein</topology>
    </subcellularLocation>
</comment>
<accession>A0A5J6L699</accession>
<dbReference type="PANTHER" id="PTHR30614">
    <property type="entry name" value="MEMBRANE COMPONENT OF AMINO ACID ABC TRANSPORTER"/>
    <property type="match status" value="1"/>
</dbReference>
<dbReference type="CDD" id="cd06261">
    <property type="entry name" value="TM_PBP2"/>
    <property type="match status" value="1"/>
</dbReference>
<evidence type="ECO:0000256" key="10">
    <source>
        <dbReference type="SAM" id="MobiDB-lite"/>
    </source>
</evidence>
<dbReference type="PROSITE" id="PS50928">
    <property type="entry name" value="ABC_TM1"/>
    <property type="match status" value="1"/>
</dbReference>
<evidence type="ECO:0000256" key="3">
    <source>
        <dbReference type="ARBA" id="ARBA00022448"/>
    </source>
</evidence>
<keyword evidence="3 9" id="KW-0813">Transport</keyword>
<dbReference type="EMBL" id="CP044232">
    <property type="protein sequence ID" value="QEW04013.1"/>
    <property type="molecule type" value="Genomic_DNA"/>
</dbReference>
<feature type="region of interest" description="Disordered" evidence="10">
    <location>
        <begin position="1"/>
        <end position="34"/>
    </location>
</feature>
<dbReference type="KEGG" id="mlz:F6J85_13555"/>
<dbReference type="GO" id="GO:0043190">
    <property type="term" value="C:ATP-binding cassette (ABC) transporter complex"/>
    <property type="evidence" value="ECO:0007669"/>
    <property type="project" value="InterPro"/>
</dbReference>
<keyword evidence="6" id="KW-0029">Amino-acid transport</keyword>
<dbReference type="InterPro" id="IPR035906">
    <property type="entry name" value="MetI-like_sf"/>
</dbReference>
<keyword evidence="8 9" id="KW-0472">Membrane</keyword>
<dbReference type="InterPro" id="IPR010065">
    <property type="entry name" value="AA_ABC_transptr_permease_3TM"/>
</dbReference>
<evidence type="ECO:0000313" key="12">
    <source>
        <dbReference type="EMBL" id="QEW04013.1"/>
    </source>
</evidence>
<proteinExistence type="inferred from homology"/>
<keyword evidence="13" id="KW-1185">Reference proteome</keyword>
<sequence>MTLSPSCARRACSRRSARSTSAPTSRRSDVAHRAASPLPGGNVVNEVWPLVVDSFWPLLLAGLTGTIPLALASFAIGLVIALGVALLRLARNPLLSGMARFYISVIRGTPLLVQLFVIFYGLPSVGVLIDPWPAAVIAFSLNVGGYGAEVIRAAILSVPKGQWEAAHTVGLSPTKTLTRIVLPQAARVSVPPLSNTFISLVKDTSLASLILVTELFRRAENIAAFTYEFMIIYLEAAFIYWMFCLVLATGQGAIERRLDRYVAR</sequence>
<keyword evidence="7 9" id="KW-1133">Transmembrane helix</keyword>